<proteinExistence type="predicted"/>
<dbReference type="InterPro" id="IPR046947">
    <property type="entry name" value="LytR-like"/>
</dbReference>
<comment type="function">
    <text evidence="2">May play the central regulatory role in sporulation. It may be an element of the effector pathway responsible for the activation of sporulation genes in response to nutritional stress. Spo0A may act in concert with spo0H (a sigma factor) to control the expression of some genes that are critical to the sporulation process.</text>
</comment>
<evidence type="ECO:0000256" key="2">
    <source>
        <dbReference type="ARBA" id="ARBA00024867"/>
    </source>
</evidence>
<protein>
    <recommendedName>
        <fullName evidence="1">Stage 0 sporulation protein A homolog</fullName>
    </recommendedName>
</protein>
<accession>A0A7G5MVS7</accession>
<dbReference type="RefSeq" id="WP_018597316.1">
    <property type="nucleotide sequence ID" value="NZ_AP031416.1"/>
</dbReference>
<evidence type="ECO:0000313" key="6">
    <source>
        <dbReference type="Proteomes" id="UP000515789"/>
    </source>
</evidence>
<dbReference type="AlphaFoldDB" id="A0A7G5MVS7"/>
<dbReference type="GO" id="GO:0003677">
    <property type="term" value="F:DNA binding"/>
    <property type="evidence" value="ECO:0007669"/>
    <property type="project" value="InterPro"/>
</dbReference>
<dbReference type="Pfam" id="PF00072">
    <property type="entry name" value="Response_reg"/>
    <property type="match status" value="1"/>
</dbReference>
<dbReference type="GO" id="GO:0000156">
    <property type="term" value="F:phosphorelay response regulator activity"/>
    <property type="evidence" value="ECO:0007669"/>
    <property type="project" value="InterPro"/>
</dbReference>
<dbReference type="Gene3D" id="3.40.50.2300">
    <property type="match status" value="1"/>
</dbReference>
<dbReference type="EMBL" id="CP039126">
    <property type="protein sequence ID" value="QMW78720.1"/>
    <property type="molecule type" value="Genomic_DNA"/>
</dbReference>
<sequence>MRKITIVDDDIVFTKKIKKAIGKYYLEKGRSIEILVYHKTELVLYDVEENKFSDIYLLDIEMPGINGIELATRIKDAYKKSYIIFITSHLQFTLDAFDVKAYQYIPKEQNILIERLYRSLDELEKEIDEGDKYYLVQTNSRYQKVQLREIFYIYKDGKYSVIVTEHEKVFERETLKNIFMHLERSSDGFYMLDRGYIINLMHVMKVDAGNLFMRNSVSIPITKSRIKEAKDAVYGFWKGYLE</sequence>
<dbReference type="PANTHER" id="PTHR37299">
    <property type="entry name" value="TRANSCRIPTIONAL REGULATOR-RELATED"/>
    <property type="match status" value="1"/>
</dbReference>
<dbReference type="SMART" id="SM00850">
    <property type="entry name" value="LytTR"/>
    <property type="match status" value="1"/>
</dbReference>
<dbReference type="InterPro" id="IPR007492">
    <property type="entry name" value="LytTR_DNA-bd_dom"/>
</dbReference>
<dbReference type="Pfam" id="PF04397">
    <property type="entry name" value="LytTR"/>
    <property type="match status" value="1"/>
</dbReference>
<evidence type="ECO:0000313" key="5">
    <source>
        <dbReference type="EMBL" id="QMW78720.1"/>
    </source>
</evidence>
<evidence type="ECO:0000256" key="3">
    <source>
        <dbReference type="PROSITE-ProRule" id="PRU00169"/>
    </source>
</evidence>
<feature type="domain" description="Response regulatory" evidence="4">
    <location>
        <begin position="3"/>
        <end position="120"/>
    </location>
</feature>
<dbReference type="Proteomes" id="UP000515789">
    <property type="component" value="Chromosome"/>
</dbReference>
<feature type="modified residue" description="4-aspartylphosphate" evidence="3">
    <location>
        <position position="59"/>
    </location>
</feature>
<dbReference type="InterPro" id="IPR001789">
    <property type="entry name" value="Sig_transdc_resp-reg_receiver"/>
</dbReference>
<reference evidence="5 6" key="1">
    <citation type="submission" date="2019-04" db="EMBL/GenBank/DDBJ databases">
        <authorList>
            <person name="Schori C."/>
            <person name="Ahrens C."/>
        </authorList>
    </citation>
    <scope>NUCLEOTIDE SEQUENCE [LARGE SCALE GENOMIC DNA]</scope>
    <source>
        <strain evidence="5 6">DSM 2950</strain>
    </source>
</reference>
<keyword evidence="3" id="KW-0597">Phosphoprotein</keyword>
<dbReference type="SMART" id="SM00448">
    <property type="entry name" value="REC"/>
    <property type="match status" value="1"/>
</dbReference>
<evidence type="ECO:0000256" key="1">
    <source>
        <dbReference type="ARBA" id="ARBA00018672"/>
    </source>
</evidence>
<organism evidence="5 6">
    <name type="scientific">Blautia producta</name>
    <dbReference type="NCBI Taxonomy" id="33035"/>
    <lineage>
        <taxon>Bacteria</taxon>
        <taxon>Bacillati</taxon>
        <taxon>Bacillota</taxon>
        <taxon>Clostridia</taxon>
        <taxon>Lachnospirales</taxon>
        <taxon>Lachnospiraceae</taxon>
        <taxon>Blautia</taxon>
    </lineage>
</organism>
<name>A0A7G5MVS7_9FIRM</name>
<dbReference type="SUPFAM" id="SSF52172">
    <property type="entry name" value="CheY-like"/>
    <property type="match status" value="1"/>
</dbReference>
<evidence type="ECO:0000259" key="4">
    <source>
        <dbReference type="PROSITE" id="PS50110"/>
    </source>
</evidence>
<dbReference type="GeneID" id="75051269"/>
<dbReference type="InterPro" id="IPR011006">
    <property type="entry name" value="CheY-like_superfamily"/>
</dbReference>
<dbReference type="Gene3D" id="2.40.50.1020">
    <property type="entry name" value="LytTr DNA-binding domain"/>
    <property type="match status" value="1"/>
</dbReference>
<dbReference type="PANTHER" id="PTHR37299:SF1">
    <property type="entry name" value="STAGE 0 SPORULATION PROTEIN A HOMOLOG"/>
    <property type="match status" value="1"/>
</dbReference>
<dbReference type="PROSITE" id="PS50110">
    <property type="entry name" value="RESPONSE_REGULATORY"/>
    <property type="match status" value="1"/>
</dbReference>
<gene>
    <name evidence="5" type="ORF">E5259_14600</name>
</gene>